<gene>
    <name evidence="3" type="ORF">HYH03_005050</name>
</gene>
<feature type="domain" description="Rhodanese" evidence="2">
    <location>
        <begin position="222"/>
        <end position="322"/>
    </location>
</feature>
<dbReference type="InterPro" id="IPR001763">
    <property type="entry name" value="Rhodanese-like_dom"/>
</dbReference>
<accession>A0A836C1L9</accession>
<dbReference type="PANTHER" id="PTHR43268:SF3">
    <property type="entry name" value="RHODANESE-LIKE DOMAIN-CONTAINING PROTEIN 7-RELATED"/>
    <property type="match status" value="1"/>
</dbReference>
<evidence type="ECO:0000313" key="4">
    <source>
        <dbReference type="Proteomes" id="UP000612055"/>
    </source>
</evidence>
<reference evidence="3" key="1">
    <citation type="journal article" date="2020" name="bioRxiv">
        <title>Comparative genomics of Chlamydomonas.</title>
        <authorList>
            <person name="Craig R.J."/>
            <person name="Hasan A.R."/>
            <person name="Ness R.W."/>
            <person name="Keightley P.D."/>
        </authorList>
    </citation>
    <scope>NUCLEOTIDE SEQUENCE</scope>
    <source>
        <strain evidence="3">CCAP 11/70</strain>
    </source>
</reference>
<dbReference type="InterPro" id="IPR036873">
    <property type="entry name" value="Rhodanese-like_dom_sf"/>
</dbReference>
<feature type="region of interest" description="Disordered" evidence="1">
    <location>
        <begin position="474"/>
        <end position="496"/>
    </location>
</feature>
<dbReference type="Pfam" id="PF12368">
    <property type="entry name" value="Rhodanese_C"/>
    <property type="match status" value="1"/>
</dbReference>
<dbReference type="PANTHER" id="PTHR43268">
    <property type="entry name" value="THIOSULFATE SULFURTRANSFERASE/RHODANESE-LIKE DOMAIN-CONTAINING PROTEIN 2"/>
    <property type="match status" value="1"/>
</dbReference>
<proteinExistence type="predicted"/>
<dbReference type="InterPro" id="IPR040503">
    <property type="entry name" value="TRHO_N"/>
</dbReference>
<dbReference type="AlphaFoldDB" id="A0A836C1L9"/>
<dbReference type="Pfam" id="PF00581">
    <property type="entry name" value="Rhodanese"/>
    <property type="match status" value="1"/>
</dbReference>
<dbReference type="Pfam" id="PF17773">
    <property type="entry name" value="UPF0176_N"/>
    <property type="match status" value="1"/>
</dbReference>
<dbReference type="InterPro" id="IPR022111">
    <property type="entry name" value="Rhodanese_C"/>
</dbReference>
<comment type="caution">
    <text evidence="3">The sequence shown here is derived from an EMBL/GenBank/DDBJ whole genome shotgun (WGS) entry which is preliminary data.</text>
</comment>
<name>A0A836C1L9_9CHLO</name>
<keyword evidence="4" id="KW-1185">Reference proteome</keyword>
<dbReference type="OrthoDB" id="25002at2759"/>
<dbReference type="Gene3D" id="3.30.70.100">
    <property type="match status" value="1"/>
</dbReference>
<evidence type="ECO:0000256" key="1">
    <source>
        <dbReference type="SAM" id="MobiDB-lite"/>
    </source>
</evidence>
<dbReference type="SUPFAM" id="SSF52821">
    <property type="entry name" value="Rhodanese/Cell cycle control phosphatase"/>
    <property type="match status" value="1"/>
</dbReference>
<evidence type="ECO:0000313" key="3">
    <source>
        <dbReference type="EMBL" id="KAG2497051.1"/>
    </source>
</evidence>
<dbReference type="SMART" id="SM00450">
    <property type="entry name" value="RHOD"/>
    <property type="match status" value="1"/>
</dbReference>
<dbReference type="Gene3D" id="3.40.250.10">
    <property type="entry name" value="Rhodanese-like domain"/>
    <property type="match status" value="1"/>
</dbReference>
<dbReference type="EMBL" id="JAEHOE010000016">
    <property type="protein sequence ID" value="KAG2497051.1"/>
    <property type="molecule type" value="Genomic_DNA"/>
</dbReference>
<evidence type="ECO:0000259" key="2">
    <source>
        <dbReference type="PROSITE" id="PS50206"/>
    </source>
</evidence>
<sequence>MMLHARTHQTVRGGAARPLSLPSGIPLLIAAPVGACQSLQAACACRPLRRHVLCRSAADPSTPHSAAAASGTGTPHTAAVPPQLAPPTNPTDYCIVNFYHLTPVEDPQAAVEQHRKWVEQMGLDIRGRIYISSQGMNCQYGGTVEQATAYAEWVKQQPGFQGLRYTVWPSPEGHAFPKLRLKYKPSLISLAGGMEALPITDPAARATPLEPREWADMIAQAKEKKIVVLDIRNDYEWDAGHFEGAERPLEEVFAETPVGESEQELPAYLKGADPEAPVMMYCTGGIRCDVYSTFLRQKGFKNMYTLEGGVQNYFREAGGQHWKGSLFVFDSRMALSPEEGDVPRPAVPCQLCGSPDSELPHVNCANIDCNELFIACKACKSRLHGCCCEACTTAPRLLRPAKVEGGHYGAWGNYADRDEMGPIMSTGRSREGRVARRARRREALKEKRLEALSEKLSRKKMVREAMARVEALEAAQEGAGEQEGAGAGAPQMACAP</sequence>
<organism evidence="3 4">
    <name type="scientific">Edaphochlamys debaryana</name>
    <dbReference type="NCBI Taxonomy" id="47281"/>
    <lineage>
        <taxon>Eukaryota</taxon>
        <taxon>Viridiplantae</taxon>
        <taxon>Chlorophyta</taxon>
        <taxon>core chlorophytes</taxon>
        <taxon>Chlorophyceae</taxon>
        <taxon>CS clade</taxon>
        <taxon>Chlamydomonadales</taxon>
        <taxon>Chlamydomonadales incertae sedis</taxon>
        <taxon>Edaphochlamys</taxon>
    </lineage>
</organism>
<feature type="region of interest" description="Disordered" evidence="1">
    <location>
        <begin position="59"/>
        <end position="84"/>
    </location>
</feature>
<dbReference type="PROSITE" id="PS50206">
    <property type="entry name" value="RHODANESE_3"/>
    <property type="match status" value="1"/>
</dbReference>
<dbReference type="InterPro" id="IPR020936">
    <property type="entry name" value="TrhO"/>
</dbReference>
<protein>
    <recommendedName>
        <fullName evidence="2">Rhodanese domain-containing protein</fullName>
    </recommendedName>
</protein>
<dbReference type="Proteomes" id="UP000612055">
    <property type="component" value="Unassembled WGS sequence"/>
</dbReference>